<sequence length="513" mass="57483">MQRNTRSGRVYATFTHRLDIEVVTTNIDIRNVLEEAILDADRRAAAYEEGLGPEFADDSEWEDELESRPPSPLTDLPMSETDEDGLRAPSPLSESSPALPPPPAPQTASPPQDHMSLLSVHERRKREHRYQSRRTKRAQIAAKKTHTPYGKKIRAKHSQLHREEPPIVSEFNAADAYTSQAGAWVASGGKRTGSARRLRMDLLVREGALNVEWDGRNPKLILDCEGRIIAILLGRPEEEEEWEQVIRQIIELFNRVRKSGEKSRAFRPKDLSHRRGRFAVLASGVSFGGGQQRPGNLCHSKKRGRLVRALLNDTALQRVAGFQSSGLARYAPKLYKYYTDTLSSLFERHPEMRHNFTNSIYPAATFNLGPHTVADEHLDFNNCAHGLCAITSMGPYNPRNGGHLFLKQVNMLIPFPSGSTALIPSAFMEHGNTPIKREESRFSFTQYAAGGLFRWVKYGFCTAKSLLEKPGGADRAAALDGEPGSRWKWAMGLFSKVDELEADRRSALGDLYV</sequence>
<feature type="compositionally biased region" description="Acidic residues" evidence="1">
    <location>
        <begin position="55"/>
        <end position="65"/>
    </location>
</feature>
<comment type="caution">
    <text evidence="2">The sequence shown here is derived from an EMBL/GenBank/DDBJ whole genome shotgun (WGS) entry which is preliminary data.</text>
</comment>
<feature type="compositionally biased region" description="Low complexity" evidence="1">
    <location>
        <begin position="88"/>
        <end position="97"/>
    </location>
</feature>
<name>A0AAV9ZEG2_9AGAR</name>
<organism evidence="2 3">
    <name type="scientific">Favolaschia claudopus</name>
    <dbReference type="NCBI Taxonomy" id="2862362"/>
    <lineage>
        <taxon>Eukaryota</taxon>
        <taxon>Fungi</taxon>
        <taxon>Dikarya</taxon>
        <taxon>Basidiomycota</taxon>
        <taxon>Agaricomycotina</taxon>
        <taxon>Agaricomycetes</taxon>
        <taxon>Agaricomycetidae</taxon>
        <taxon>Agaricales</taxon>
        <taxon>Marasmiineae</taxon>
        <taxon>Mycenaceae</taxon>
        <taxon>Favolaschia</taxon>
    </lineage>
</organism>
<dbReference type="Proteomes" id="UP001362999">
    <property type="component" value="Unassembled WGS sequence"/>
</dbReference>
<reference evidence="2 3" key="1">
    <citation type="journal article" date="2024" name="J Genomics">
        <title>Draft genome sequencing and assembly of Favolaschia claudopus CIRM-BRFM 2984 isolated from oak limbs.</title>
        <authorList>
            <person name="Navarro D."/>
            <person name="Drula E."/>
            <person name="Chaduli D."/>
            <person name="Cazenave R."/>
            <person name="Ahrendt S."/>
            <person name="Wang J."/>
            <person name="Lipzen A."/>
            <person name="Daum C."/>
            <person name="Barry K."/>
            <person name="Grigoriev I.V."/>
            <person name="Favel A."/>
            <person name="Rosso M.N."/>
            <person name="Martin F."/>
        </authorList>
    </citation>
    <scope>NUCLEOTIDE SEQUENCE [LARGE SCALE GENOMIC DNA]</scope>
    <source>
        <strain evidence="2 3">CIRM-BRFM 2984</strain>
    </source>
</reference>
<evidence type="ECO:0000256" key="1">
    <source>
        <dbReference type="SAM" id="MobiDB-lite"/>
    </source>
</evidence>
<feature type="compositionally biased region" description="Basic residues" evidence="1">
    <location>
        <begin position="122"/>
        <end position="159"/>
    </location>
</feature>
<evidence type="ECO:0000313" key="2">
    <source>
        <dbReference type="EMBL" id="KAK6978070.1"/>
    </source>
</evidence>
<dbReference type="EMBL" id="JAWWNJ010000162">
    <property type="protein sequence ID" value="KAK6978070.1"/>
    <property type="molecule type" value="Genomic_DNA"/>
</dbReference>
<dbReference type="Gene3D" id="3.60.130.30">
    <property type="match status" value="1"/>
</dbReference>
<protein>
    <submittedName>
        <fullName evidence="2">Uncharacterized protein</fullName>
    </submittedName>
</protein>
<accession>A0AAV9ZEG2</accession>
<feature type="region of interest" description="Disordered" evidence="1">
    <location>
        <begin position="53"/>
        <end position="161"/>
    </location>
</feature>
<evidence type="ECO:0000313" key="3">
    <source>
        <dbReference type="Proteomes" id="UP001362999"/>
    </source>
</evidence>
<proteinExistence type="predicted"/>
<keyword evidence="3" id="KW-1185">Reference proteome</keyword>
<dbReference type="AlphaFoldDB" id="A0AAV9ZEG2"/>
<gene>
    <name evidence="2" type="ORF">R3P38DRAFT_2580491</name>
</gene>